<dbReference type="RefSeq" id="WP_070093096.1">
    <property type="nucleotide sequence ID" value="NZ_CP016634.1"/>
</dbReference>
<keyword evidence="1" id="KW-0472">Membrane</keyword>
<feature type="transmembrane region" description="Helical" evidence="1">
    <location>
        <begin position="484"/>
        <end position="501"/>
    </location>
</feature>
<accession>A0A1B2F3E6</accession>
<name>A0A1B2F3E6_PSEPU</name>
<feature type="transmembrane region" description="Helical" evidence="1">
    <location>
        <begin position="443"/>
        <end position="463"/>
    </location>
</feature>
<sequence length="572" mass="62694">MSFFKGKLESLGNKLSEAVSSSKDALIDTKDKTVDYSKRLADGVSDAYSATCEKVGDLADSAASSTLVVSSKEQLSWLSDEAKEKYGQISASTSAFYSSSSEKVRGYASFSAEKVSSYFSRTMEIDKDTDQIISEVKNKLPARPRDVDHIFEQTKQEALRRAIAAFCLSPVVAGLDRSNEAKYDNLSVSYKDFKKENNLHDHENFAAMNDSRLEGRNTFSWLPNGYDASPDNTLDPWSTDIEHIIPKKQIYNDLLLRIATDDDGIIDAINFKQNLIFADDSLNGSKGDKDLTDYIDRYGTRDPDNPDIIRFVIGANDKEVTISEKDALEKYEKAQAQLASIRLQALKEIGLSVADAGARMAAQQVVGVIVAETVDIFVDEIKDITQQGLITDKQGVLKGLDERRQKLSAKLNARFEERNVMAQARQAGIEGGVAGVLSAIPQILISMLVKLPALVLSIIRECTLSTVRCVRVLISEAEQKYEKIAVVLFGTASTVIGLYVANTLSKALMPVPLLNLFNHAVADVLTGVLITAIPLAAIYVFDQNKSKFLFRRIDTKALAAPDVSPAQGLAST</sequence>
<evidence type="ECO:0000256" key="1">
    <source>
        <dbReference type="SAM" id="Phobius"/>
    </source>
</evidence>
<reference evidence="2" key="1">
    <citation type="submission" date="2016-07" db="EMBL/GenBank/DDBJ databases">
        <title>New class B carbapenemase carried by novel plasmid in Pseudomonas putida enviromental strain in eastern Amazonia.</title>
        <authorList>
            <person name="Souza C.O."/>
            <person name="Lima K.V."/>
            <person name="Brasiliense D.M."/>
            <person name="Perez-Chaparro P.J."/>
            <person name="Mamizuka E.M."/>
            <person name="Lima M.O."/>
            <person name="Lima L.N."/>
            <person name="McCulloch J.A."/>
        </authorList>
    </citation>
    <scope>NUCLEOTIDE SEQUENCE [LARGE SCALE GENOMIC DNA]</scope>
    <source>
        <strain evidence="2">IEC33019</strain>
    </source>
</reference>
<organism evidence="2">
    <name type="scientific">Pseudomonas putida</name>
    <name type="common">Arthrobacter siderocapsulatus</name>
    <dbReference type="NCBI Taxonomy" id="303"/>
    <lineage>
        <taxon>Bacteria</taxon>
        <taxon>Pseudomonadati</taxon>
        <taxon>Pseudomonadota</taxon>
        <taxon>Gammaproteobacteria</taxon>
        <taxon>Pseudomonadales</taxon>
        <taxon>Pseudomonadaceae</taxon>
        <taxon>Pseudomonas</taxon>
    </lineage>
</organism>
<gene>
    <name evidence="2" type="ORF">IEC33019_1157</name>
</gene>
<keyword evidence="1" id="KW-0812">Transmembrane</keyword>
<feature type="transmembrane region" description="Helical" evidence="1">
    <location>
        <begin position="521"/>
        <end position="541"/>
    </location>
</feature>
<keyword evidence="1" id="KW-1133">Transmembrane helix</keyword>
<dbReference type="EMBL" id="CP016634">
    <property type="protein sequence ID" value="ANY86726.1"/>
    <property type="molecule type" value="Genomic_DNA"/>
</dbReference>
<dbReference type="AlphaFoldDB" id="A0A1B2F3E6"/>
<proteinExistence type="predicted"/>
<evidence type="ECO:0000313" key="2">
    <source>
        <dbReference type="EMBL" id="ANY86726.1"/>
    </source>
</evidence>
<protein>
    <submittedName>
        <fullName evidence="2">Uncharacterized protein</fullName>
    </submittedName>
</protein>